<gene>
    <name evidence="1" type="ORF">ERS852478_01021</name>
    <name evidence="2" type="ORF">GT712_17285</name>
</gene>
<dbReference type="NCBIfam" id="TIGR02384">
    <property type="entry name" value="RelB_DinJ"/>
    <property type="match status" value="1"/>
</dbReference>
<reference evidence="2 4" key="2">
    <citation type="journal article" date="2019" name="Nat. Med.">
        <title>A library of human gut bacterial isolates paired with longitudinal multiomics data enables mechanistic microbiome research.</title>
        <authorList>
            <person name="Poyet M."/>
            <person name="Groussin M."/>
            <person name="Gibbons S.M."/>
            <person name="Avila-Pacheco J."/>
            <person name="Jiang X."/>
            <person name="Kearney S.M."/>
            <person name="Perrotta A.R."/>
            <person name="Berdy B."/>
            <person name="Zhao S."/>
            <person name="Lieberman T.D."/>
            <person name="Swanson P.K."/>
            <person name="Smith M."/>
            <person name="Roesemann S."/>
            <person name="Alexander J.E."/>
            <person name="Rich S.A."/>
            <person name="Livny J."/>
            <person name="Vlamakis H."/>
            <person name="Clish C."/>
            <person name="Bullock K."/>
            <person name="Deik A."/>
            <person name="Scott J."/>
            <person name="Pierce K.A."/>
            <person name="Xavier R.J."/>
            <person name="Alm E.J."/>
        </authorList>
    </citation>
    <scope>NUCLEOTIDE SEQUENCE [LARGE SCALE GENOMIC DNA]</scope>
    <source>
        <strain evidence="2 4">BIOML-A12</strain>
    </source>
</reference>
<dbReference type="RefSeq" id="WP_044956362.1">
    <property type="nucleotide sequence ID" value="NZ_BTHH01000004.1"/>
</dbReference>
<protein>
    <submittedName>
        <fullName evidence="1">Addiction module antitoxin, RelB/DinJ family</fullName>
    </submittedName>
    <submittedName>
        <fullName evidence="2">Type II toxin-antitoxin system RelB/DinJ family antitoxin</fullName>
    </submittedName>
</protein>
<name>A0A173ZJY9_9FIRM</name>
<dbReference type="InterPro" id="IPR007337">
    <property type="entry name" value="RelB/DinJ"/>
</dbReference>
<dbReference type="Proteomes" id="UP000095431">
    <property type="component" value="Unassembled WGS sequence"/>
</dbReference>
<dbReference type="EMBL" id="CYZN01000005">
    <property type="protein sequence ID" value="CUN76387.1"/>
    <property type="molecule type" value="Genomic_DNA"/>
</dbReference>
<reference evidence="1 3" key="1">
    <citation type="submission" date="2015-09" db="EMBL/GenBank/DDBJ databases">
        <authorList>
            <consortium name="Pathogen Informatics"/>
        </authorList>
    </citation>
    <scope>NUCLEOTIDE SEQUENCE [LARGE SCALE GENOMIC DNA]</scope>
    <source>
        <strain evidence="1 3">2789STDY5834863</strain>
    </source>
</reference>
<evidence type="ECO:0000313" key="1">
    <source>
        <dbReference type="EMBL" id="CUN76387.1"/>
    </source>
</evidence>
<evidence type="ECO:0000313" key="4">
    <source>
        <dbReference type="Proteomes" id="UP000477156"/>
    </source>
</evidence>
<dbReference type="Proteomes" id="UP000477156">
    <property type="component" value="Unassembled WGS sequence"/>
</dbReference>
<proteinExistence type="predicted"/>
<sequence>MTTISLRMDDQMKKELDEMCEAMGMNISTFYMIYTKKALRDRRIPFDIEAPADPFYSEQNMAQLRKSAQQVKEGKIITKTMEDLEAIACE</sequence>
<dbReference type="InterPro" id="IPR013321">
    <property type="entry name" value="Arc_rbn_hlx_hlx"/>
</dbReference>
<evidence type="ECO:0000313" key="2">
    <source>
        <dbReference type="EMBL" id="MZS90762.1"/>
    </source>
</evidence>
<dbReference type="Pfam" id="PF04221">
    <property type="entry name" value="RelB"/>
    <property type="match status" value="1"/>
</dbReference>
<evidence type="ECO:0000313" key="3">
    <source>
        <dbReference type="Proteomes" id="UP000095431"/>
    </source>
</evidence>
<dbReference type="AlphaFoldDB" id="A0A173ZJY9"/>
<organism evidence="1 3">
    <name type="scientific">Blautia wexlerae</name>
    <dbReference type="NCBI Taxonomy" id="418240"/>
    <lineage>
        <taxon>Bacteria</taxon>
        <taxon>Bacillati</taxon>
        <taxon>Bacillota</taxon>
        <taxon>Clostridia</taxon>
        <taxon>Lachnospirales</taxon>
        <taxon>Lachnospiraceae</taxon>
        <taxon>Blautia</taxon>
    </lineage>
</organism>
<accession>A0A173ZJY9</accession>
<dbReference type="Gene3D" id="1.10.1220.10">
    <property type="entry name" value="Met repressor-like"/>
    <property type="match status" value="1"/>
</dbReference>
<dbReference type="EMBL" id="WWVF01000049">
    <property type="protein sequence ID" value="MZS90762.1"/>
    <property type="molecule type" value="Genomic_DNA"/>
</dbReference>
<dbReference type="GO" id="GO:0006355">
    <property type="term" value="P:regulation of DNA-templated transcription"/>
    <property type="evidence" value="ECO:0007669"/>
    <property type="project" value="InterPro"/>
</dbReference>